<dbReference type="EC" id="5.3.1.9" evidence="7"/>
<dbReference type="InterPro" id="IPR046348">
    <property type="entry name" value="SIS_dom_sf"/>
</dbReference>
<dbReference type="NCBIfam" id="NF010697">
    <property type="entry name" value="PRK14097.1"/>
    <property type="match status" value="1"/>
</dbReference>
<keyword evidence="4 7" id="KW-0324">Glycolysis</keyword>
<keyword evidence="5 7" id="KW-0413">Isomerase</keyword>
<protein>
    <recommendedName>
        <fullName evidence="7">Glucose-6-phosphate isomerase</fullName>
        <shortName evidence="7">GPI</shortName>
        <ecNumber evidence="7">5.3.1.9</ecNumber>
    </recommendedName>
    <alternativeName>
        <fullName evidence="7">Phosphoglucose isomerase</fullName>
        <shortName evidence="7">PGI</shortName>
    </alternativeName>
    <alternativeName>
        <fullName evidence="7">Phosphohexose isomerase</fullName>
        <shortName evidence="7">PHI</shortName>
    </alternativeName>
</protein>
<dbReference type="GO" id="GO:0004347">
    <property type="term" value="F:glucose-6-phosphate isomerase activity"/>
    <property type="evidence" value="ECO:0007669"/>
    <property type="project" value="UniProtKB-EC"/>
</dbReference>
<dbReference type="PANTHER" id="PTHR11469">
    <property type="entry name" value="GLUCOSE-6-PHOSPHATE ISOMERASE"/>
    <property type="match status" value="1"/>
</dbReference>
<accession>A0ABR9R109</accession>
<reference evidence="9 10" key="1">
    <citation type="submission" date="2020-10" db="EMBL/GenBank/DDBJ databases">
        <title>ChiBAC.</title>
        <authorList>
            <person name="Zenner C."/>
            <person name="Hitch T.C.A."/>
            <person name="Clavel T."/>
        </authorList>
    </citation>
    <scope>NUCLEOTIDE SEQUENCE [LARGE SCALE GENOMIC DNA]</scope>
    <source>
        <strain evidence="9 10">DSM 109015</strain>
    </source>
</reference>
<evidence type="ECO:0000256" key="3">
    <source>
        <dbReference type="ARBA" id="ARBA00022432"/>
    </source>
</evidence>
<dbReference type="CDD" id="cd05016">
    <property type="entry name" value="SIS_PGI_2"/>
    <property type="match status" value="1"/>
</dbReference>
<feature type="active site" evidence="7">
    <location>
        <position position="419"/>
    </location>
</feature>
<evidence type="ECO:0000256" key="5">
    <source>
        <dbReference type="ARBA" id="ARBA00023235"/>
    </source>
</evidence>
<dbReference type="HAMAP" id="MF_00473">
    <property type="entry name" value="G6P_isomerase"/>
    <property type="match status" value="1"/>
</dbReference>
<name>A0ABR9R109_9FIRM</name>
<dbReference type="PANTHER" id="PTHR11469:SF1">
    <property type="entry name" value="GLUCOSE-6-PHOSPHATE ISOMERASE"/>
    <property type="match status" value="1"/>
</dbReference>
<dbReference type="Proteomes" id="UP000768567">
    <property type="component" value="Unassembled WGS sequence"/>
</dbReference>
<evidence type="ECO:0000256" key="8">
    <source>
        <dbReference type="RuleBase" id="RU000612"/>
    </source>
</evidence>
<comment type="pathway">
    <text evidence="1 7 8">Carbohydrate degradation; glycolysis; D-glyceraldehyde 3-phosphate and glycerone phosphate from D-glucose: step 2/4.</text>
</comment>
<comment type="caution">
    <text evidence="7">Lacks conserved residue(s) required for the propagation of feature annotation.</text>
</comment>
<dbReference type="SUPFAM" id="SSF53697">
    <property type="entry name" value="SIS domain"/>
    <property type="match status" value="1"/>
</dbReference>
<gene>
    <name evidence="7" type="primary">pgi</name>
    <name evidence="9" type="ORF">INF35_03370</name>
</gene>
<evidence type="ECO:0000256" key="2">
    <source>
        <dbReference type="ARBA" id="ARBA00006604"/>
    </source>
</evidence>
<proteinExistence type="inferred from homology"/>
<dbReference type="CDD" id="cd05015">
    <property type="entry name" value="SIS_PGI_1"/>
    <property type="match status" value="1"/>
</dbReference>
<dbReference type="PROSITE" id="PS51463">
    <property type="entry name" value="P_GLUCOSE_ISOMERASE_3"/>
    <property type="match status" value="1"/>
</dbReference>
<comment type="catalytic activity">
    <reaction evidence="6 7 8">
        <text>alpha-D-glucose 6-phosphate = beta-D-fructose 6-phosphate</text>
        <dbReference type="Rhea" id="RHEA:11816"/>
        <dbReference type="ChEBI" id="CHEBI:57634"/>
        <dbReference type="ChEBI" id="CHEBI:58225"/>
        <dbReference type="EC" id="5.3.1.9"/>
    </reaction>
</comment>
<keyword evidence="10" id="KW-1185">Reference proteome</keyword>
<comment type="subcellular location">
    <subcellularLocation>
        <location evidence="7">Cytoplasm</location>
    </subcellularLocation>
</comment>
<evidence type="ECO:0000256" key="6">
    <source>
        <dbReference type="ARBA" id="ARBA00029321"/>
    </source>
</evidence>
<dbReference type="PROSITE" id="PS00765">
    <property type="entry name" value="P_GLUCOSE_ISOMERASE_1"/>
    <property type="match status" value="1"/>
</dbReference>
<keyword evidence="7" id="KW-0963">Cytoplasm</keyword>
<dbReference type="Pfam" id="PF00342">
    <property type="entry name" value="PGI"/>
    <property type="match status" value="1"/>
</dbReference>
<dbReference type="InterPro" id="IPR001672">
    <property type="entry name" value="G6P_Isomerase"/>
</dbReference>
<comment type="pathway">
    <text evidence="7">Carbohydrate biosynthesis; gluconeogenesis.</text>
</comment>
<evidence type="ECO:0000313" key="9">
    <source>
        <dbReference type="EMBL" id="MBE5036824.1"/>
    </source>
</evidence>
<evidence type="ECO:0000256" key="1">
    <source>
        <dbReference type="ARBA" id="ARBA00004926"/>
    </source>
</evidence>
<sequence>MSVKFNGKHLAKFIRPEEYDAIYPQVELAHRQLNDHSGPGNDFLGWMDLPHTYDKEEFARIKQAAEKIRSDSDVLLVAGIGGSYLGARAVVEACKGVYHNDIEDGVKIYFCGNTISPTYLNDIIRITKGKRFSINVISKSGTTTETALAFRVLRKLLEDSVGPEEANKRIYATTDRSKGTLKQLADAQGWPTFVVPDDVGGRYSVLTAVGLLPIACAGIDIDALMQGAADACDAYGVCSPDNDAYRYAMTRNILYRKGKLVETLACFEPDFAMMNEWYKQLFGESEGKDQKGLMPTSCIFSTDLHSMGQFLQDGSRTMFETYVDIKNTREDFYIEELEGNFDGLNFLANQNMSVVNRKAMEGTILAHTDGGVPLGVIEVDSLSAYDVGYLIYFFWKACAVSGYLLSVNPFDQPGVESYKKNMFALLGKPGYEDRKAELEAKLNG</sequence>
<comment type="caution">
    <text evidence="9">The sequence shown here is derived from an EMBL/GenBank/DDBJ whole genome shotgun (WGS) entry which is preliminary data.</text>
</comment>
<dbReference type="PROSITE" id="PS00174">
    <property type="entry name" value="P_GLUCOSE_ISOMERASE_2"/>
    <property type="match status" value="1"/>
</dbReference>
<evidence type="ECO:0000256" key="4">
    <source>
        <dbReference type="ARBA" id="ARBA00023152"/>
    </source>
</evidence>
<comment type="function">
    <text evidence="7">Catalyzes the reversible isomerization of glucose-6-phosphate to fructose-6-phosphate.</text>
</comment>
<dbReference type="RefSeq" id="WP_193500106.1">
    <property type="nucleotide sequence ID" value="NZ_JADCKC010000001.1"/>
</dbReference>
<dbReference type="PRINTS" id="PR00662">
    <property type="entry name" value="G6PISOMERASE"/>
</dbReference>
<organism evidence="9 10">
    <name type="scientific">Gemmiger gallinarum</name>
    <dbReference type="NCBI Taxonomy" id="2779354"/>
    <lineage>
        <taxon>Bacteria</taxon>
        <taxon>Bacillati</taxon>
        <taxon>Bacillota</taxon>
        <taxon>Clostridia</taxon>
        <taxon>Eubacteriales</taxon>
        <taxon>Gemmiger</taxon>
    </lineage>
</organism>
<dbReference type="InterPro" id="IPR018189">
    <property type="entry name" value="Phosphoglucose_isomerase_CS"/>
</dbReference>
<dbReference type="EMBL" id="JADCKC010000001">
    <property type="protein sequence ID" value="MBE5036824.1"/>
    <property type="molecule type" value="Genomic_DNA"/>
</dbReference>
<evidence type="ECO:0000313" key="10">
    <source>
        <dbReference type="Proteomes" id="UP000768567"/>
    </source>
</evidence>
<dbReference type="InterPro" id="IPR035482">
    <property type="entry name" value="SIS_PGI_2"/>
</dbReference>
<dbReference type="InterPro" id="IPR035476">
    <property type="entry name" value="SIS_PGI_1"/>
</dbReference>
<comment type="similarity">
    <text evidence="2 7 8">Belongs to the GPI family.</text>
</comment>
<dbReference type="Gene3D" id="3.40.50.10490">
    <property type="entry name" value="Glucose-6-phosphate isomerase like protein, domain 1"/>
    <property type="match status" value="2"/>
</dbReference>
<keyword evidence="3 7" id="KW-0312">Gluconeogenesis</keyword>
<evidence type="ECO:0000256" key="7">
    <source>
        <dbReference type="HAMAP-Rule" id="MF_00473"/>
    </source>
</evidence>
<feature type="active site" description="Proton donor" evidence="7">
    <location>
        <position position="284"/>
    </location>
</feature>